<evidence type="ECO:0000313" key="5">
    <source>
        <dbReference type="EMBL" id="SEA99171.1"/>
    </source>
</evidence>
<proteinExistence type="predicted"/>
<dbReference type="STRING" id="408074.SAMN05660909_04578"/>
<evidence type="ECO:0000256" key="3">
    <source>
        <dbReference type="ARBA" id="ARBA00022691"/>
    </source>
</evidence>
<protein>
    <submittedName>
        <fullName evidence="5">Methyltransferase domain-containing protein</fullName>
    </submittedName>
</protein>
<dbReference type="Proteomes" id="UP000199656">
    <property type="component" value="Unassembled WGS sequence"/>
</dbReference>
<dbReference type="Gene3D" id="3.40.50.150">
    <property type="entry name" value="Vaccinia Virus protein VP39"/>
    <property type="match status" value="1"/>
</dbReference>
<gene>
    <name evidence="5" type="ORF">SAMN05660909_04578</name>
</gene>
<keyword evidence="6" id="KW-1185">Reference proteome</keyword>
<evidence type="ECO:0000256" key="2">
    <source>
        <dbReference type="ARBA" id="ARBA00022679"/>
    </source>
</evidence>
<dbReference type="InterPro" id="IPR029063">
    <property type="entry name" value="SAM-dependent_MTases_sf"/>
</dbReference>
<keyword evidence="2 5" id="KW-0808">Transferase</keyword>
<keyword evidence="3" id="KW-0949">S-adenosyl-L-methionine</keyword>
<accession>A0A1H4FPV4</accession>
<feature type="domain" description="Methyltransferase" evidence="4">
    <location>
        <begin position="46"/>
        <end position="138"/>
    </location>
</feature>
<dbReference type="AlphaFoldDB" id="A0A1H4FPV4"/>
<organism evidence="5 6">
    <name type="scientific">Chitinophaga terrae</name>
    <name type="common">ex Kim and Jung 2007</name>
    <dbReference type="NCBI Taxonomy" id="408074"/>
    <lineage>
        <taxon>Bacteria</taxon>
        <taxon>Pseudomonadati</taxon>
        <taxon>Bacteroidota</taxon>
        <taxon>Chitinophagia</taxon>
        <taxon>Chitinophagales</taxon>
        <taxon>Chitinophagaceae</taxon>
        <taxon>Chitinophaga</taxon>
    </lineage>
</organism>
<reference evidence="6" key="1">
    <citation type="submission" date="2016-10" db="EMBL/GenBank/DDBJ databases">
        <authorList>
            <person name="Varghese N."/>
            <person name="Submissions S."/>
        </authorList>
    </citation>
    <scope>NUCLEOTIDE SEQUENCE [LARGE SCALE GENOMIC DNA]</scope>
    <source>
        <strain evidence="6">DSM 23920</strain>
    </source>
</reference>
<dbReference type="PANTHER" id="PTHR43464:SF19">
    <property type="entry name" value="UBIQUINONE BIOSYNTHESIS O-METHYLTRANSFERASE, MITOCHONDRIAL"/>
    <property type="match status" value="1"/>
</dbReference>
<evidence type="ECO:0000256" key="1">
    <source>
        <dbReference type="ARBA" id="ARBA00022603"/>
    </source>
</evidence>
<evidence type="ECO:0000259" key="4">
    <source>
        <dbReference type="Pfam" id="PF13649"/>
    </source>
</evidence>
<dbReference type="InterPro" id="IPR041698">
    <property type="entry name" value="Methyltransf_25"/>
</dbReference>
<dbReference type="GO" id="GO:0008168">
    <property type="term" value="F:methyltransferase activity"/>
    <property type="evidence" value="ECO:0007669"/>
    <property type="project" value="UniProtKB-KW"/>
</dbReference>
<dbReference type="CDD" id="cd02440">
    <property type="entry name" value="AdoMet_MTases"/>
    <property type="match status" value="1"/>
</dbReference>
<dbReference type="GO" id="GO:0032259">
    <property type="term" value="P:methylation"/>
    <property type="evidence" value="ECO:0007669"/>
    <property type="project" value="UniProtKB-KW"/>
</dbReference>
<dbReference type="OrthoDB" id="9789123at2"/>
<dbReference type="RefSeq" id="WP_089764542.1">
    <property type="nucleotide sequence ID" value="NZ_BKAT01000047.1"/>
</dbReference>
<keyword evidence="1 5" id="KW-0489">Methyltransferase</keyword>
<evidence type="ECO:0000313" key="6">
    <source>
        <dbReference type="Proteomes" id="UP000199656"/>
    </source>
</evidence>
<name>A0A1H4FPV4_9BACT</name>
<dbReference type="Pfam" id="PF13649">
    <property type="entry name" value="Methyltransf_25"/>
    <property type="match status" value="1"/>
</dbReference>
<dbReference type="SUPFAM" id="SSF53335">
    <property type="entry name" value="S-adenosyl-L-methionine-dependent methyltransferases"/>
    <property type="match status" value="1"/>
</dbReference>
<sequence>MDYTDLAVALFDKHADAYANKFMDVSLYKGSLDLFCQHLPAPDARILEIACGPGNISHYLLQELPALQVTATDLAPRMVELAQVNNPTAICLLMDGRDVKKLPGDFHAIVCGFGLPYFSKEDALQFIKDCGDKLLPGGLLYISTMEGDYLGSGIQRSASGDEVYIYYHQEDYITAALQHNGLKVLDSRRTLNTMTNGVKVVDLVIVAQKVV</sequence>
<dbReference type="EMBL" id="FNRL01000027">
    <property type="protein sequence ID" value="SEA99171.1"/>
    <property type="molecule type" value="Genomic_DNA"/>
</dbReference>
<dbReference type="PANTHER" id="PTHR43464">
    <property type="entry name" value="METHYLTRANSFERASE"/>
    <property type="match status" value="1"/>
</dbReference>